<keyword evidence="2" id="KW-1185">Reference proteome</keyword>
<accession>A0ACC2PVP6</accession>
<name>A0ACC2PVP6_9HYME</name>
<gene>
    <name evidence="1" type="ORF">QAD02_023400</name>
</gene>
<sequence length="246" mass="27059">MHLRSFVVSALLSTICAGSTDLDINIRSSNRLQKANPVRIVEAPYQVSLQSLGIHSCSGSIIGKRHVLTAGRCVYDESPSTLTVRAGTNVRQVGGSEHYVTRIHLHPDFRILENGYVLNTGHVSPAVGKIVRISGWGEVQGGFKTGLLHGFSVPVLENSFCERALNLTKDYMNRKVCSGFLISKESKTCHLDVGAPLFWNNSYYPPKVIGIVSRRFGGPSCHDEPDMQISGSPAYYHEWILSIIYA</sequence>
<protein>
    <submittedName>
        <fullName evidence="1">Uncharacterized protein</fullName>
    </submittedName>
</protein>
<evidence type="ECO:0000313" key="1">
    <source>
        <dbReference type="EMBL" id="KAJ8687606.1"/>
    </source>
</evidence>
<evidence type="ECO:0000313" key="2">
    <source>
        <dbReference type="Proteomes" id="UP001239111"/>
    </source>
</evidence>
<dbReference type="Proteomes" id="UP001239111">
    <property type="component" value="Chromosome 1"/>
</dbReference>
<reference evidence="1" key="1">
    <citation type="submission" date="2023-04" db="EMBL/GenBank/DDBJ databases">
        <title>A chromosome-level genome assembly of the parasitoid wasp Eretmocerus hayati.</title>
        <authorList>
            <person name="Zhong Y."/>
            <person name="Liu S."/>
            <person name="Liu Y."/>
        </authorList>
    </citation>
    <scope>NUCLEOTIDE SEQUENCE</scope>
    <source>
        <strain evidence="1">ZJU_SS_LIU_2023</strain>
    </source>
</reference>
<organism evidence="1 2">
    <name type="scientific">Eretmocerus hayati</name>
    <dbReference type="NCBI Taxonomy" id="131215"/>
    <lineage>
        <taxon>Eukaryota</taxon>
        <taxon>Metazoa</taxon>
        <taxon>Ecdysozoa</taxon>
        <taxon>Arthropoda</taxon>
        <taxon>Hexapoda</taxon>
        <taxon>Insecta</taxon>
        <taxon>Pterygota</taxon>
        <taxon>Neoptera</taxon>
        <taxon>Endopterygota</taxon>
        <taxon>Hymenoptera</taxon>
        <taxon>Apocrita</taxon>
        <taxon>Proctotrupomorpha</taxon>
        <taxon>Chalcidoidea</taxon>
        <taxon>Aphelinidae</taxon>
        <taxon>Aphelininae</taxon>
        <taxon>Eretmocerus</taxon>
    </lineage>
</organism>
<comment type="caution">
    <text evidence="1">The sequence shown here is derived from an EMBL/GenBank/DDBJ whole genome shotgun (WGS) entry which is preliminary data.</text>
</comment>
<proteinExistence type="predicted"/>
<dbReference type="EMBL" id="CM056741">
    <property type="protein sequence ID" value="KAJ8687606.1"/>
    <property type="molecule type" value="Genomic_DNA"/>
</dbReference>